<evidence type="ECO:0000313" key="1">
    <source>
        <dbReference type="EMBL" id="MBB5426217.1"/>
    </source>
</evidence>
<sequence length="58" mass="6415">MSEVGFRQSAAFYPTRTSRGVLADAILDKAIFKNKAKILPATGQLSNVIDVSRMRFIN</sequence>
<gene>
    <name evidence="1" type="ORF">HDG40_004391</name>
</gene>
<dbReference type="Proteomes" id="UP000592780">
    <property type="component" value="Unassembled WGS sequence"/>
</dbReference>
<accession>A0A7W8Q9B9</accession>
<organism evidence="1 2">
    <name type="scientific">Paraburkholderia atlantica</name>
    <dbReference type="NCBI Taxonomy" id="2654982"/>
    <lineage>
        <taxon>Bacteria</taxon>
        <taxon>Pseudomonadati</taxon>
        <taxon>Pseudomonadota</taxon>
        <taxon>Betaproteobacteria</taxon>
        <taxon>Burkholderiales</taxon>
        <taxon>Burkholderiaceae</taxon>
        <taxon>Paraburkholderia</taxon>
    </lineage>
</organism>
<keyword evidence="2" id="KW-1185">Reference proteome</keyword>
<name>A0A7W8Q9B9_PARAM</name>
<dbReference type="AlphaFoldDB" id="A0A7W8Q9B9"/>
<dbReference type="RefSeq" id="WP_184131240.1">
    <property type="nucleotide sequence ID" value="NZ_JACHDD010000007.1"/>
</dbReference>
<reference evidence="1 2" key="1">
    <citation type="submission" date="2020-08" db="EMBL/GenBank/DDBJ databases">
        <title>Genomic Encyclopedia of Type Strains, Phase IV (KMG-V): Genome sequencing to study the core and pangenomes of soil and plant-associated prokaryotes.</title>
        <authorList>
            <person name="Whitman W."/>
        </authorList>
    </citation>
    <scope>NUCLEOTIDE SEQUENCE [LARGE SCALE GENOMIC DNA]</scope>
    <source>
        <strain evidence="1 2">JPY158</strain>
    </source>
</reference>
<comment type="caution">
    <text evidence="1">The sequence shown here is derived from an EMBL/GenBank/DDBJ whole genome shotgun (WGS) entry which is preliminary data.</text>
</comment>
<proteinExistence type="predicted"/>
<protein>
    <submittedName>
        <fullName evidence="1">Uncharacterized protein</fullName>
    </submittedName>
</protein>
<evidence type="ECO:0000313" key="2">
    <source>
        <dbReference type="Proteomes" id="UP000592780"/>
    </source>
</evidence>
<dbReference type="EMBL" id="JACHDD010000007">
    <property type="protein sequence ID" value="MBB5426217.1"/>
    <property type="molecule type" value="Genomic_DNA"/>
</dbReference>